<comment type="similarity">
    <text evidence="3 13">Belongs to the pyruvate kinase family.</text>
</comment>
<dbReference type="GO" id="GO:0004743">
    <property type="term" value="F:pyruvate kinase activity"/>
    <property type="evidence" value="ECO:0007669"/>
    <property type="project" value="UniProtKB-EC"/>
</dbReference>
<dbReference type="InterPro" id="IPR015813">
    <property type="entry name" value="Pyrv/PenolPyrv_kinase-like_dom"/>
</dbReference>
<dbReference type="GO" id="GO:0005524">
    <property type="term" value="F:ATP binding"/>
    <property type="evidence" value="ECO:0007669"/>
    <property type="project" value="UniProtKB-KW"/>
</dbReference>
<dbReference type="Pfam" id="PF00224">
    <property type="entry name" value="PK"/>
    <property type="match status" value="1"/>
</dbReference>
<evidence type="ECO:0000256" key="4">
    <source>
        <dbReference type="ARBA" id="ARBA00012142"/>
    </source>
</evidence>
<feature type="domain" description="Pyruvate kinase C-terminal" evidence="15">
    <location>
        <begin position="326"/>
        <end position="437"/>
    </location>
</feature>
<evidence type="ECO:0000256" key="10">
    <source>
        <dbReference type="ARBA" id="ARBA00022842"/>
    </source>
</evidence>
<name>A0A5E4QVV8_9NEOP</name>
<comment type="catalytic activity">
    <reaction evidence="13">
        <text>pyruvate + ATP = phosphoenolpyruvate + ADP + H(+)</text>
        <dbReference type="Rhea" id="RHEA:18157"/>
        <dbReference type="ChEBI" id="CHEBI:15361"/>
        <dbReference type="ChEBI" id="CHEBI:15378"/>
        <dbReference type="ChEBI" id="CHEBI:30616"/>
        <dbReference type="ChEBI" id="CHEBI:58702"/>
        <dbReference type="ChEBI" id="CHEBI:456216"/>
        <dbReference type="EC" id="2.7.1.40"/>
    </reaction>
</comment>
<dbReference type="PRINTS" id="PR01050">
    <property type="entry name" value="PYRUVTKNASE"/>
</dbReference>
<evidence type="ECO:0000313" key="17">
    <source>
        <dbReference type="Proteomes" id="UP000324832"/>
    </source>
</evidence>
<evidence type="ECO:0000256" key="9">
    <source>
        <dbReference type="ARBA" id="ARBA00022840"/>
    </source>
</evidence>
<keyword evidence="5 13" id="KW-0808">Transferase</keyword>
<dbReference type="InterPro" id="IPR015806">
    <property type="entry name" value="Pyrv_Knase_insert_dom_sf"/>
</dbReference>
<dbReference type="InterPro" id="IPR001697">
    <property type="entry name" value="Pyr_Knase"/>
</dbReference>
<dbReference type="Proteomes" id="UP000324832">
    <property type="component" value="Unassembled WGS sequence"/>
</dbReference>
<keyword evidence="12" id="KW-0670">Pyruvate</keyword>
<evidence type="ECO:0000256" key="5">
    <source>
        <dbReference type="ARBA" id="ARBA00022679"/>
    </source>
</evidence>
<evidence type="ECO:0000256" key="13">
    <source>
        <dbReference type="RuleBase" id="RU000504"/>
    </source>
</evidence>
<dbReference type="UniPathway" id="UPA00109">
    <property type="reaction ID" value="UER00188"/>
</dbReference>
<evidence type="ECO:0000313" key="16">
    <source>
        <dbReference type="EMBL" id="VVD01349.1"/>
    </source>
</evidence>
<dbReference type="Pfam" id="PF02887">
    <property type="entry name" value="PK_C"/>
    <property type="match status" value="1"/>
</dbReference>
<dbReference type="PANTHER" id="PTHR11817">
    <property type="entry name" value="PYRUVATE KINASE"/>
    <property type="match status" value="1"/>
</dbReference>
<dbReference type="GO" id="GO:0000287">
    <property type="term" value="F:magnesium ion binding"/>
    <property type="evidence" value="ECO:0007669"/>
    <property type="project" value="InterPro"/>
</dbReference>
<dbReference type="InterPro" id="IPR040442">
    <property type="entry name" value="Pyrv_kinase-like_dom_sf"/>
</dbReference>
<evidence type="ECO:0000256" key="2">
    <source>
        <dbReference type="ARBA" id="ARBA00004997"/>
    </source>
</evidence>
<dbReference type="GO" id="GO:0016301">
    <property type="term" value="F:kinase activity"/>
    <property type="evidence" value="ECO:0007669"/>
    <property type="project" value="UniProtKB-KW"/>
</dbReference>
<reference evidence="16 17" key="1">
    <citation type="submission" date="2017-07" db="EMBL/GenBank/DDBJ databases">
        <authorList>
            <person name="Talla V."/>
            <person name="Backstrom N."/>
        </authorList>
    </citation>
    <scope>NUCLEOTIDE SEQUENCE [LARGE SCALE GENOMIC DNA]</scope>
</reference>
<dbReference type="InterPro" id="IPR015793">
    <property type="entry name" value="Pyrv_Knase_brl"/>
</dbReference>
<dbReference type="InterPro" id="IPR015795">
    <property type="entry name" value="Pyrv_Knase_C"/>
</dbReference>
<sequence length="450" mass="51016">MANSEKQDEKKPETIEFEDIDISRPDILEKPVNRFRRCPIIVTLADPQITPVDIQQMLECGINIVKFKMSYSSKGDKLRMIGKLDKAADACCRKFGISEWPIATCVELKTIVVKTGLLENNADQVKITKGSVVKITCNMDEYNKCNDHNIFIDNPYIESDIPIGTEISIASDEIILHCIEKIDFENINCIVIKGGILKNVCNFCARGISPTRPNITKKDLEIVNFALAYQIDMIVVNYVRNAETIKEIKKHIGNKIAKPLIFCGLCTGKDLENADEIIKECDGVIFARDFLPYETSASLKLRLPQIQKWISSKCLQVKMPINAAEAAVISCAMVANLSKARVIVIPTVSGKTMKALHWMRPSALIITVSTKLSIIRLLHTYRGVMPLMYKDWYEAIEDRVKYAIEYAVQRGWLQYRDYYVTLQRGADNSSFCDMVRVWEVSISKKHLVEC</sequence>
<dbReference type="EC" id="2.7.1.40" evidence="4 13"/>
<gene>
    <name evidence="16" type="ORF">LSINAPIS_LOCUS11796</name>
</gene>
<dbReference type="InterPro" id="IPR036918">
    <property type="entry name" value="Pyrv_Knase_C_sf"/>
</dbReference>
<keyword evidence="8 13" id="KW-0418">Kinase</keyword>
<protein>
    <recommendedName>
        <fullName evidence="4 13">Pyruvate kinase</fullName>
        <ecNumber evidence="4 13">2.7.1.40</ecNumber>
    </recommendedName>
</protein>
<dbReference type="EMBL" id="FZQP02005321">
    <property type="protein sequence ID" value="VVD01349.1"/>
    <property type="molecule type" value="Genomic_DNA"/>
</dbReference>
<keyword evidence="10 13" id="KW-0460">Magnesium</keyword>
<evidence type="ECO:0000256" key="6">
    <source>
        <dbReference type="ARBA" id="ARBA00022723"/>
    </source>
</evidence>
<accession>A0A5E4QVV8</accession>
<evidence type="ECO:0000256" key="3">
    <source>
        <dbReference type="ARBA" id="ARBA00008663"/>
    </source>
</evidence>
<evidence type="ECO:0000256" key="12">
    <source>
        <dbReference type="ARBA" id="ARBA00023317"/>
    </source>
</evidence>
<evidence type="ECO:0000256" key="11">
    <source>
        <dbReference type="ARBA" id="ARBA00023152"/>
    </source>
</evidence>
<keyword evidence="9" id="KW-0067">ATP-binding</keyword>
<evidence type="ECO:0000256" key="8">
    <source>
        <dbReference type="ARBA" id="ARBA00022777"/>
    </source>
</evidence>
<dbReference type="InterPro" id="IPR011037">
    <property type="entry name" value="Pyrv_Knase-like_insert_dom_sf"/>
</dbReference>
<organism evidence="16 17">
    <name type="scientific">Leptidea sinapis</name>
    <dbReference type="NCBI Taxonomy" id="189913"/>
    <lineage>
        <taxon>Eukaryota</taxon>
        <taxon>Metazoa</taxon>
        <taxon>Ecdysozoa</taxon>
        <taxon>Arthropoda</taxon>
        <taxon>Hexapoda</taxon>
        <taxon>Insecta</taxon>
        <taxon>Pterygota</taxon>
        <taxon>Neoptera</taxon>
        <taxon>Endopterygota</taxon>
        <taxon>Lepidoptera</taxon>
        <taxon>Glossata</taxon>
        <taxon>Ditrysia</taxon>
        <taxon>Papilionoidea</taxon>
        <taxon>Pieridae</taxon>
        <taxon>Dismorphiinae</taxon>
        <taxon>Leptidea</taxon>
    </lineage>
</organism>
<proteinExistence type="inferred from homology"/>
<dbReference type="Gene3D" id="3.20.20.60">
    <property type="entry name" value="Phosphoenolpyruvate-binding domains"/>
    <property type="match status" value="1"/>
</dbReference>
<keyword evidence="17" id="KW-1185">Reference proteome</keyword>
<evidence type="ECO:0000256" key="7">
    <source>
        <dbReference type="ARBA" id="ARBA00022741"/>
    </source>
</evidence>
<comment type="pathway">
    <text evidence="2 13">Carbohydrate degradation; glycolysis; pyruvate from D-glyceraldehyde 3-phosphate: step 5/5.</text>
</comment>
<dbReference type="AlphaFoldDB" id="A0A5E4QVV8"/>
<dbReference type="SUPFAM" id="SSF52935">
    <property type="entry name" value="PK C-terminal domain-like"/>
    <property type="match status" value="1"/>
</dbReference>
<dbReference type="GO" id="GO:0030955">
    <property type="term" value="F:potassium ion binding"/>
    <property type="evidence" value="ECO:0007669"/>
    <property type="project" value="InterPro"/>
</dbReference>
<keyword evidence="6" id="KW-0479">Metal-binding</keyword>
<comment type="cofactor">
    <cofactor evidence="1">
        <name>K(+)</name>
        <dbReference type="ChEBI" id="CHEBI:29103"/>
    </cofactor>
</comment>
<dbReference type="SUPFAM" id="SSF51621">
    <property type="entry name" value="Phosphoenolpyruvate/pyruvate domain"/>
    <property type="match status" value="1"/>
</dbReference>
<dbReference type="SUPFAM" id="SSF50800">
    <property type="entry name" value="PK beta-barrel domain-like"/>
    <property type="match status" value="1"/>
</dbReference>
<feature type="domain" description="Pyruvate kinase barrel" evidence="14">
    <location>
        <begin position="36"/>
        <end position="325"/>
    </location>
</feature>
<evidence type="ECO:0000256" key="1">
    <source>
        <dbReference type="ARBA" id="ARBA00001958"/>
    </source>
</evidence>
<keyword evidence="7" id="KW-0547">Nucleotide-binding</keyword>
<dbReference type="Gene3D" id="2.40.33.10">
    <property type="entry name" value="PK beta-barrel domain-like"/>
    <property type="match status" value="1"/>
</dbReference>
<evidence type="ECO:0000259" key="15">
    <source>
        <dbReference type="Pfam" id="PF02887"/>
    </source>
</evidence>
<evidence type="ECO:0000259" key="14">
    <source>
        <dbReference type="Pfam" id="PF00224"/>
    </source>
</evidence>
<keyword evidence="11 13" id="KW-0324">Glycolysis</keyword>